<gene>
    <name evidence="12" type="ORF">D915_000255</name>
</gene>
<evidence type="ECO:0000256" key="4">
    <source>
        <dbReference type="ARBA" id="ARBA00022490"/>
    </source>
</evidence>
<evidence type="ECO:0000256" key="7">
    <source>
        <dbReference type="ARBA" id="ARBA00022927"/>
    </source>
</evidence>
<keyword evidence="10" id="KW-0505">Motor protein</keyword>
<evidence type="ECO:0000256" key="8">
    <source>
        <dbReference type="ARBA" id="ARBA00023212"/>
    </source>
</evidence>
<dbReference type="GO" id="GO:0005874">
    <property type="term" value="C:microtubule"/>
    <property type="evidence" value="ECO:0007669"/>
    <property type="project" value="UniProtKB-KW"/>
</dbReference>
<dbReference type="GO" id="GO:0045505">
    <property type="term" value="F:dynein intermediate chain binding"/>
    <property type="evidence" value="ECO:0007669"/>
    <property type="project" value="TreeGrafter"/>
</dbReference>
<evidence type="ECO:0000256" key="3">
    <source>
        <dbReference type="ARBA" id="ARBA00022448"/>
    </source>
</evidence>
<comment type="similarity">
    <text evidence="10">Belongs to the dynein light chain family.</text>
</comment>
<evidence type="ECO:0000256" key="1">
    <source>
        <dbReference type="ARBA" id="ARBA00004123"/>
    </source>
</evidence>
<comment type="subcellular location">
    <subcellularLocation>
        <location evidence="2 10">Cytoplasm</location>
        <location evidence="2 10">Cytoskeleton</location>
    </subcellularLocation>
    <subcellularLocation>
        <location evidence="1">Nucleus</location>
    </subcellularLocation>
</comment>
<keyword evidence="4 10" id="KW-0963">Cytoplasm</keyword>
<dbReference type="SMART" id="SM01375">
    <property type="entry name" value="Dynein_light"/>
    <property type="match status" value="1"/>
</dbReference>
<organism evidence="12 13">
    <name type="scientific">Fasciola hepatica</name>
    <name type="common">Liver fluke</name>
    <dbReference type="NCBI Taxonomy" id="6192"/>
    <lineage>
        <taxon>Eukaryota</taxon>
        <taxon>Metazoa</taxon>
        <taxon>Spiralia</taxon>
        <taxon>Lophotrochozoa</taxon>
        <taxon>Platyhelminthes</taxon>
        <taxon>Trematoda</taxon>
        <taxon>Digenea</taxon>
        <taxon>Plagiorchiida</taxon>
        <taxon>Echinostomata</taxon>
        <taxon>Echinostomatoidea</taxon>
        <taxon>Fasciolidae</taxon>
        <taxon>Fasciola</taxon>
    </lineage>
</organism>
<dbReference type="PANTHER" id="PTHR11886">
    <property type="entry name" value="DYNEIN LIGHT CHAIN"/>
    <property type="match status" value="1"/>
</dbReference>
<dbReference type="GO" id="GO:0007017">
    <property type="term" value="P:microtubule-based process"/>
    <property type="evidence" value="ECO:0007669"/>
    <property type="project" value="InterPro"/>
</dbReference>
<dbReference type="GO" id="GO:0015031">
    <property type="term" value="P:protein transport"/>
    <property type="evidence" value="ECO:0007669"/>
    <property type="project" value="UniProtKB-KW"/>
</dbReference>
<dbReference type="SUPFAM" id="SSF54648">
    <property type="entry name" value="DLC"/>
    <property type="match status" value="1"/>
</dbReference>
<keyword evidence="9" id="KW-0539">Nucleus</keyword>
<comment type="caution">
    <text evidence="12">The sequence shown here is derived from an EMBL/GenBank/DDBJ whole genome shotgun (WGS) entry which is preliminary data.</text>
</comment>
<keyword evidence="8 10" id="KW-0206">Cytoskeleton</keyword>
<protein>
    <recommendedName>
        <fullName evidence="10">Dynein light chain</fullName>
    </recommendedName>
</protein>
<evidence type="ECO:0000313" key="12">
    <source>
        <dbReference type="EMBL" id="THD28917.1"/>
    </source>
</evidence>
<reference evidence="12" key="1">
    <citation type="submission" date="2019-03" db="EMBL/GenBank/DDBJ databases">
        <title>Improved annotation for the trematode Fasciola hepatica.</title>
        <authorList>
            <person name="Choi Y.-J."/>
            <person name="Martin J."/>
            <person name="Mitreva M."/>
        </authorList>
    </citation>
    <scope>NUCLEOTIDE SEQUENCE [LARGE SCALE GENOMIC DNA]</scope>
</reference>
<dbReference type="AlphaFoldDB" id="A0A4E0S0H4"/>
<keyword evidence="10" id="KW-0243">Dynein</keyword>
<accession>A0A4E0S0H4</accession>
<evidence type="ECO:0000313" key="13">
    <source>
        <dbReference type="Proteomes" id="UP000230066"/>
    </source>
</evidence>
<dbReference type="FunFam" id="3.30.740.10:FF:000005">
    <property type="entry name" value="Dynein light chain"/>
    <property type="match status" value="1"/>
</dbReference>
<dbReference type="GO" id="GO:0051028">
    <property type="term" value="P:mRNA transport"/>
    <property type="evidence" value="ECO:0007669"/>
    <property type="project" value="UniProtKB-KW"/>
</dbReference>
<sequence length="126" mass="14113">MLGNVGPFQSTSGYEKTGSGQINKTKSMEAETKSTNFLTPRKAIIKNVDLSEDGQADALLFTAEALKNFQENKDIARYIKRGFEQKYGGIWHCVAGRDFGTHVTHEAFNFIYFCMNDIAIILYKCG</sequence>
<evidence type="ECO:0000256" key="2">
    <source>
        <dbReference type="ARBA" id="ARBA00004245"/>
    </source>
</evidence>
<keyword evidence="7" id="KW-0653">Protein transport</keyword>
<dbReference type="EMBL" id="JXXN02000043">
    <property type="protein sequence ID" value="THD28917.1"/>
    <property type="molecule type" value="Genomic_DNA"/>
</dbReference>
<dbReference type="Proteomes" id="UP000230066">
    <property type="component" value="Unassembled WGS sequence"/>
</dbReference>
<evidence type="ECO:0000256" key="10">
    <source>
        <dbReference type="RuleBase" id="RU365010"/>
    </source>
</evidence>
<name>A0A4E0S0H4_FASHE</name>
<evidence type="ECO:0000256" key="6">
    <source>
        <dbReference type="ARBA" id="ARBA00022816"/>
    </source>
</evidence>
<evidence type="ECO:0000256" key="5">
    <source>
        <dbReference type="ARBA" id="ARBA00022701"/>
    </source>
</evidence>
<dbReference type="CDD" id="cd21452">
    <property type="entry name" value="DLC-like_DYNLL1_DYNLL2"/>
    <property type="match status" value="1"/>
</dbReference>
<feature type="compositionally biased region" description="Polar residues" evidence="11">
    <location>
        <begin position="7"/>
        <end position="25"/>
    </location>
</feature>
<evidence type="ECO:0000256" key="11">
    <source>
        <dbReference type="SAM" id="MobiDB-lite"/>
    </source>
</evidence>
<dbReference type="GO" id="GO:0005868">
    <property type="term" value="C:cytoplasmic dynein complex"/>
    <property type="evidence" value="ECO:0007669"/>
    <property type="project" value="TreeGrafter"/>
</dbReference>
<dbReference type="InterPro" id="IPR001372">
    <property type="entry name" value="Dynein_light_chain_typ-1/2"/>
</dbReference>
<keyword evidence="3" id="KW-0813">Transport</keyword>
<dbReference type="Gene3D" id="3.30.740.10">
    <property type="entry name" value="Protein Inhibitor Of Neuronal Nitric Oxide Synthase"/>
    <property type="match status" value="1"/>
</dbReference>
<keyword evidence="13" id="KW-1185">Reference proteome</keyword>
<feature type="region of interest" description="Disordered" evidence="11">
    <location>
        <begin position="1"/>
        <end position="33"/>
    </location>
</feature>
<keyword evidence="5 10" id="KW-0493">Microtubule</keyword>
<dbReference type="InterPro" id="IPR037177">
    <property type="entry name" value="DLC_sf"/>
</dbReference>
<dbReference type="PANTHER" id="PTHR11886:SF35">
    <property type="entry name" value="DYNEIN LIGHT CHAIN"/>
    <property type="match status" value="1"/>
</dbReference>
<dbReference type="Pfam" id="PF01221">
    <property type="entry name" value="Dynein_light"/>
    <property type="match status" value="1"/>
</dbReference>
<evidence type="ECO:0000256" key="9">
    <source>
        <dbReference type="ARBA" id="ARBA00023242"/>
    </source>
</evidence>
<dbReference type="GO" id="GO:0005634">
    <property type="term" value="C:nucleus"/>
    <property type="evidence" value="ECO:0007669"/>
    <property type="project" value="UniProtKB-SubCell"/>
</dbReference>
<proteinExistence type="inferred from homology"/>
<keyword evidence="6" id="KW-0509">mRNA transport</keyword>